<comment type="caution">
    <text evidence="1">The sequence shown here is derived from an EMBL/GenBank/DDBJ whole genome shotgun (WGS) entry which is preliminary data.</text>
</comment>
<reference evidence="1 2" key="1">
    <citation type="submission" date="2016-10" db="EMBL/GenBank/DDBJ databases">
        <title>Comparative genomics of Bacillus thuringiensis reveals a path to pathogens against multiple invertebrate hosts.</title>
        <authorList>
            <person name="Zheng J."/>
            <person name="Gao Q."/>
            <person name="Liu H."/>
            <person name="Peng D."/>
            <person name="Ruan L."/>
            <person name="Sun M."/>
        </authorList>
    </citation>
    <scope>NUCLEOTIDE SEQUENCE [LARGE SCALE GENOMIC DNA]</scope>
    <source>
        <strain evidence="1">CTC</strain>
    </source>
</reference>
<organism evidence="1 2">
    <name type="scientific">Bacillus thuringiensis subsp. finitimus</name>
    <dbReference type="NCBI Taxonomy" id="29337"/>
    <lineage>
        <taxon>Bacteria</taxon>
        <taxon>Bacillati</taxon>
        <taxon>Bacillota</taxon>
        <taxon>Bacilli</taxon>
        <taxon>Bacillales</taxon>
        <taxon>Bacillaceae</taxon>
        <taxon>Bacillus</taxon>
        <taxon>Bacillus cereus group</taxon>
    </lineage>
</organism>
<dbReference type="EMBL" id="NFEL01000040">
    <property type="protein sequence ID" value="OUA09352.1"/>
    <property type="molecule type" value="Genomic_DNA"/>
</dbReference>
<evidence type="ECO:0000313" key="1">
    <source>
        <dbReference type="EMBL" id="OUA09352.1"/>
    </source>
</evidence>
<name>A0A243GNF6_BACTF</name>
<protein>
    <submittedName>
        <fullName evidence="1">Uncharacterized protein</fullName>
    </submittedName>
</protein>
<accession>A0A243GNF6</accession>
<evidence type="ECO:0000313" key="2">
    <source>
        <dbReference type="Proteomes" id="UP000195030"/>
    </source>
</evidence>
<dbReference type="Proteomes" id="UP000195030">
    <property type="component" value="Unassembled WGS sequence"/>
</dbReference>
<gene>
    <name evidence="1" type="ORF">BK772_08780</name>
</gene>
<sequence>MSELNNKQGIAALYRAKEKHDVEHGRDRKNILVIIQRLRSQAINVDVVERDQYIILSEGIIRMLK</sequence>
<proteinExistence type="predicted"/>
<dbReference type="AlphaFoldDB" id="A0A243GNF6"/>